<evidence type="ECO:0000313" key="3">
    <source>
        <dbReference type="Proteomes" id="UP000077177"/>
    </source>
</evidence>
<proteinExistence type="predicted"/>
<dbReference type="PANTHER" id="PTHR34818:SF1">
    <property type="entry name" value="PROTEIN BLI-3"/>
    <property type="match status" value="1"/>
</dbReference>
<protein>
    <recommendedName>
        <fullName evidence="1">General stress protein FMN-binding split barrel domain-containing protein</fullName>
    </recommendedName>
</protein>
<dbReference type="EMBL" id="CP011390">
    <property type="protein sequence ID" value="ANE52689.1"/>
    <property type="molecule type" value="Genomic_DNA"/>
</dbReference>
<dbReference type="OrthoDB" id="1432662at2"/>
<dbReference type="Gene3D" id="2.30.110.10">
    <property type="entry name" value="Electron Transport, Fmn-binding Protein, Chain A"/>
    <property type="match status" value="1"/>
</dbReference>
<dbReference type="AlphaFoldDB" id="A0A172U006"/>
<keyword evidence="3" id="KW-1185">Reference proteome</keyword>
<dbReference type="KEGG" id="fla:SY85_21610"/>
<dbReference type="SUPFAM" id="SSF50475">
    <property type="entry name" value="FMN-binding split barrel"/>
    <property type="match status" value="1"/>
</dbReference>
<dbReference type="InterPro" id="IPR052917">
    <property type="entry name" value="Stress-Dev_Protein"/>
</dbReference>
<dbReference type="RefSeq" id="WP_066407615.1">
    <property type="nucleotide sequence ID" value="NZ_CP011390.1"/>
</dbReference>
<reference evidence="3" key="1">
    <citation type="submission" date="2015-01" db="EMBL/GenBank/DDBJ databases">
        <title>Flavisolibacter sp./LCS9/ whole genome sequencing.</title>
        <authorList>
            <person name="Kim M.K."/>
            <person name="Srinivasan S."/>
            <person name="Lee J.-J."/>
        </authorList>
    </citation>
    <scope>NUCLEOTIDE SEQUENCE [LARGE SCALE GENOMIC DNA]</scope>
    <source>
        <strain evidence="3">LCS9</strain>
    </source>
</reference>
<name>A0A172U006_9BACT</name>
<dbReference type="InterPro" id="IPR012349">
    <property type="entry name" value="Split_barrel_FMN-bd"/>
</dbReference>
<dbReference type="InterPro" id="IPR038725">
    <property type="entry name" value="YdaG_split_barrel_FMN-bd"/>
</dbReference>
<reference evidence="2 3" key="2">
    <citation type="journal article" date="2016" name="Int. J. Syst. Evol. Microbiol.">
        <title>Flavisolibacter tropicus sp. nov., isolated from tropical soil.</title>
        <authorList>
            <person name="Lee J.J."/>
            <person name="Kang M.S."/>
            <person name="Kim G.S."/>
            <person name="Lee C.S."/>
            <person name="Lim S."/>
            <person name="Lee J."/>
            <person name="Roh S.H."/>
            <person name="Kang H."/>
            <person name="Ha J.M."/>
            <person name="Bae S."/>
            <person name="Jung H.Y."/>
            <person name="Kim M.K."/>
        </authorList>
    </citation>
    <scope>NUCLEOTIDE SEQUENCE [LARGE SCALE GENOMIC DNA]</scope>
    <source>
        <strain evidence="2 3">LCS9</strain>
    </source>
</reference>
<organism evidence="2 3">
    <name type="scientific">Flavisolibacter tropicus</name>
    <dbReference type="NCBI Taxonomy" id="1492898"/>
    <lineage>
        <taxon>Bacteria</taxon>
        <taxon>Pseudomonadati</taxon>
        <taxon>Bacteroidota</taxon>
        <taxon>Chitinophagia</taxon>
        <taxon>Chitinophagales</taxon>
        <taxon>Chitinophagaceae</taxon>
        <taxon>Flavisolibacter</taxon>
    </lineage>
</organism>
<dbReference type="STRING" id="1492898.SY85_21610"/>
<dbReference type="Proteomes" id="UP000077177">
    <property type="component" value="Chromosome"/>
</dbReference>
<dbReference type="PANTHER" id="PTHR34818">
    <property type="entry name" value="PROTEIN BLI-3"/>
    <property type="match status" value="1"/>
</dbReference>
<evidence type="ECO:0000313" key="2">
    <source>
        <dbReference type="EMBL" id="ANE52689.1"/>
    </source>
</evidence>
<feature type="domain" description="General stress protein FMN-binding split barrel" evidence="1">
    <location>
        <begin position="9"/>
        <end position="154"/>
    </location>
</feature>
<accession>A0A172U006</accession>
<sequence>MEKSLQNEEALKKFKKLVQEVNVCMFITNNQTEHEHTRPMATIDVEDNGTLWFFTDIRSIKVEEVTSDHQVHLTYAHPGKVSYLDVKGTGSSVTDRDLMRAKWSPVVRAYFPNGVDDPNLALLKVKPQSVYYWESETGKMVQFFKMAVAAVTGKPNIAEGAEGKLAL</sequence>
<evidence type="ECO:0000259" key="1">
    <source>
        <dbReference type="Pfam" id="PF16242"/>
    </source>
</evidence>
<dbReference type="Pfam" id="PF16242">
    <property type="entry name" value="Pyrid_ox_like"/>
    <property type="match status" value="1"/>
</dbReference>
<gene>
    <name evidence="2" type="ORF">SY85_21610</name>
</gene>